<feature type="region of interest" description="Disordered" evidence="1">
    <location>
        <begin position="64"/>
        <end position="101"/>
    </location>
</feature>
<gene>
    <name evidence="2" type="ORF">LCGC14_2676070</name>
</gene>
<dbReference type="EMBL" id="LAZR01047054">
    <property type="protein sequence ID" value="KKK95115.1"/>
    <property type="molecule type" value="Genomic_DNA"/>
</dbReference>
<evidence type="ECO:0000256" key="1">
    <source>
        <dbReference type="SAM" id="MobiDB-lite"/>
    </source>
</evidence>
<reference evidence="2" key="1">
    <citation type="journal article" date="2015" name="Nature">
        <title>Complex archaea that bridge the gap between prokaryotes and eukaryotes.</title>
        <authorList>
            <person name="Spang A."/>
            <person name="Saw J.H."/>
            <person name="Jorgensen S.L."/>
            <person name="Zaremba-Niedzwiedzka K."/>
            <person name="Martijn J."/>
            <person name="Lind A.E."/>
            <person name="van Eijk R."/>
            <person name="Schleper C."/>
            <person name="Guy L."/>
            <person name="Ettema T.J."/>
        </authorList>
    </citation>
    <scope>NUCLEOTIDE SEQUENCE</scope>
</reference>
<dbReference type="SUPFAM" id="SSF160904">
    <property type="entry name" value="Jann2411-like"/>
    <property type="match status" value="1"/>
</dbReference>
<protein>
    <submittedName>
        <fullName evidence="2">Uncharacterized protein</fullName>
    </submittedName>
</protein>
<sequence length="117" mass="13791">MTKKSTNPAVLLLGDIFEFEHEMWIVDETAPMVQIDETMPHEDVNEQFAELYLTPVQEERLLKRMKADRRREDNSDRRPMCEHPSCTNVIPKRGGRRGQQQRFCSTQCADAYRQILH</sequence>
<name>A0A0F9AA90_9ZZZZ</name>
<dbReference type="InterPro" id="IPR023286">
    <property type="entry name" value="ABATE_dom_sf"/>
</dbReference>
<feature type="non-terminal residue" evidence="2">
    <location>
        <position position="117"/>
    </location>
</feature>
<feature type="compositionally biased region" description="Basic and acidic residues" evidence="1">
    <location>
        <begin position="69"/>
        <end position="81"/>
    </location>
</feature>
<organism evidence="2">
    <name type="scientific">marine sediment metagenome</name>
    <dbReference type="NCBI Taxonomy" id="412755"/>
    <lineage>
        <taxon>unclassified sequences</taxon>
        <taxon>metagenomes</taxon>
        <taxon>ecological metagenomes</taxon>
    </lineage>
</organism>
<proteinExistence type="predicted"/>
<evidence type="ECO:0000313" key="2">
    <source>
        <dbReference type="EMBL" id="KKK95115.1"/>
    </source>
</evidence>
<accession>A0A0F9AA90</accession>
<comment type="caution">
    <text evidence="2">The sequence shown here is derived from an EMBL/GenBank/DDBJ whole genome shotgun (WGS) entry which is preliminary data.</text>
</comment>
<dbReference type="AlphaFoldDB" id="A0A0F9AA90"/>